<evidence type="ECO:0000313" key="2">
    <source>
        <dbReference type="EMBL" id="TKI60850.1"/>
    </source>
</evidence>
<name>A0A4U2YIZ4_9ACTN</name>
<sequence>MIVTVSTVKDHLSNVQRFVEGNLDGGVDHMVVFLDARAPKVRRWLDSRPEVTAVVADRPWWGGQRPALLNRRQNINANMARVVLADLGWAQWLFHVDADEVLRLDRDQLARVPAGEPAVGVPPLEVVSVAEPDGPPTLFKRLLDDDQLHLLTALGLLAEPTNSRYFRSHVAGKVGVRPGAEVWLGIHKATDATGRRLTLALPPGQEMLHYEAFSREDFVRKWVAMVGSGPNVNFGAHRMGLAKALRALVDMELDDETRARYLARFYDLHMADPADDLEALGLLEHRPPMSHGHQPQVLDEARRRELRTALEAWRTQDKTRLVPPKDPTKGDAARGATGSLTEKVRSRLQRKG</sequence>
<evidence type="ECO:0000256" key="1">
    <source>
        <dbReference type="SAM" id="MobiDB-lite"/>
    </source>
</evidence>
<protein>
    <recommendedName>
        <fullName evidence="4">Glycosyltransferase family 2 protein</fullName>
    </recommendedName>
</protein>
<keyword evidence="3" id="KW-1185">Reference proteome</keyword>
<dbReference type="Pfam" id="PF13704">
    <property type="entry name" value="Glyco_tranf_2_4"/>
    <property type="match status" value="1"/>
</dbReference>
<organism evidence="2 3">
    <name type="scientific">Nocardioides jishulii</name>
    <dbReference type="NCBI Taxonomy" id="2575440"/>
    <lineage>
        <taxon>Bacteria</taxon>
        <taxon>Bacillati</taxon>
        <taxon>Actinomycetota</taxon>
        <taxon>Actinomycetes</taxon>
        <taxon>Propionibacteriales</taxon>
        <taxon>Nocardioidaceae</taxon>
        <taxon>Nocardioides</taxon>
    </lineage>
</organism>
<dbReference type="OrthoDB" id="3766331at2"/>
<proteinExistence type="predicted"/>
<evidence type="ECO:0008006" key="4">
    <source>
        <dbReference type="Google" id="ProtNLM"/>
    </source>
</evidence>
<dbReference type="EMBL" id="SZPY01000004">
    <property type="protein sequence ID" value="TKI60850.1"/>
    <property type="molecule type" value="Genomic_DNA"/>
</dbReference>
<accession>A0A4U2YIZ4</accession>
<comment type="caution">
    <text evidence="2">The sequence shown here is derived from an EMBL/GenBank/DDBJ whole genome shotgun (WGS) entry which is preliminary data.</text>
</comment>
<dbReference type="RefSeq" id="WP_137067156.1">
    <property type="nucleotide sequence ID" value="NZ_CP040748.1"/>
</dbReference>
<dbReference type="Proteomes" id="UP000307808">
    <property type="component" value="Unassembled WGS sequence"/>
</dbReference>
<reference evidence="2 3" key="1">
    <citation type="submission" date="2019-04" db="EMBL/GenBank/DDBJ databases">
        <authorList>
            <person name="Dong K."/>
        </authorList>
    </citation>
    <scope>NUCLEOTIDE SEQUENCE [LARGE SCALE GENOMIC DNA]</scope>
    <source>
        <strain evidence="3">dk3543</strain>
    </source>
</reference>
<gene>
    <name evidence="2" type="ORF">FC770_15220</name>
</gene>
<evidence type="ECO:0000313" key="3">
    <source>
        <dbReference type="Proteomes" id="UP000307808"/>
    </source>
</evidence>
<feature type="region of interest" description="Disordered" evidence="1">
    <location>
        <begin position="312"/>
        <end position="352"/>
    </location>
</feature>
<dbReference type="AlphaFoldDB" id="A0A4U2YIZ4"/>